<dbReference type="InterPro" id="IPR041231">
    <property type="entry name" value="FlgA_N"/>
</dbReference>
<keyword evidence="5" id="KW-0282">Flagellum</keyword>
<dbReference type="InterPro" id="IPR039246">
    <property type="entry name" value="Flagellar_FlgA"/>
</dbReference>
<reference evidence="5 6" key="1">
    <citation type="submission" date="2023-08" db="EMBL/GenBank/DDBJ databases">
        <authorList>
            <person name="Roldan D.M."/>
            <person name="Menes R.J."/>
        </authorList>
    </citation>
    <scope>NUCLEOTIDE SEQUENCE [LARGE SCALE GENOMIC DNA]</scope>
    <source>
        <strain evidence="5 6">CCM 2812</strain>
    </source>
</reference>
<evidence type="ECO:0000256" key="2">
    <source>
        <dbReference type="ARBA" id="ARBA00022729"/>
    </source>
</evidence>
<dbReference type="Proteomes" id="UP001235760">
    <property type="component" value="Unassembled WGS sequence"/>
</dbReference>
<keyword evidence="3" id="KW-0574">Periplasm</keyword>
<keyword evidence="5" id="KW-0966">Cell projection</keyword>
<dbReference type="RefSeq" id="WP_305747703.1">
    <property type="nucleotide sequence ID" value="NZ_JAUZEE010000001.1"/>
</dbReference>
<comment type="caution">
    <text evidence="5">The sequence shown here is derived from an EMBL/GenBank/DDBJ whole genome shotgun (WGS) entry which is preliminary data.</text>
</comment>
<protein>
    <submittedName>
        <fullName evidence="5">Flagellar basal body P-ring formation chaperone FlgA</fullName>
    </submittedName>
</protein>
<evidence type="ECO:0000313" key="6">
    <source>
        <dbReference type="Proteomes" id="UP001235760"/>
    </source>
</evidence>
<organism evidence="5 6">
    <name type="scientific">Leptothrix discophora</name>
    <dbReference type="NCBI Taxonomy" id="89"/>
    <lineage>
        <taxon>Bacteria</taxon>
        <taxon>Pseudomonadati</taxon>
        <taxon>Pseudomonadota</taxon>
        <taxon>Betaproteobacteria</taxon>
        <taxon>Burkholderiales</taxon>
        <taxon>Sphaerotilaceae</taxon>
        <taxon>Leptothrix</taxon>
    </lineage>
</organism>
<accession>A0ABT9FY21</accession>
<evidence type="ECO:0000313" key="5">
    <source>
        <dbReference type="EMBL" id="MDP4299134.1"/>
    </source>
</evidence>
<evidence type="ECO:0000259" key="4">
    <source>
        <dbReference type="SMART" id="SM00858"/>
    </source>
</evidence>
<comment type="subcellular location">
    <subcellularLocation>
        <location evidence="1">Periplasm</location>
    </subcellularLocation>
</comment>
<name>A0ABT9FY21_LEPDI</name>
<dbReference type="Pfam" id="PF13144">
    <property type="entry name" value="ChapFlgA"/>
    <property type="match status" value="1"/>
</dbReference>
<dbReference type="PROSITE" id="PS51257">
    <property type="entry name" value="PROKAR_LIPOPROTEIN"/>
    <property type="match status" value="1"/>
</dbReference>
<proteinExistence type="predicted"/>
<dbReference type="CDD" id="cd11614">
    <property type="entry name" value="SAF_CpaB_FlgA_like"/>
    <property type="match status" value="1"/>
</dbReference>
<dbReference type="SMART" id="SM00858">
    <property type="entry name" value="SAF"/>
    <property type="match status" value="1"/>
</dbReference>
<evidence type="ECO:0000256" key="3">
    <source>
        <dbReference type="ARBA" id="ARBA00022764"/>
    </source>
</evidence>
<dbReference type="Gene3D" id="3.90.1210.10">
    <property type="entry name" value="Antifreeze-like/N-acetylneuraminic acid synthase C-terminal domain"/>
    <property type="match status" value="1"/>
</dbReference>
<dbReference type="InterPro" id="IPR013974">
    <property type="entry name" value="SAF"/>
</dbReference>
<evidence type="ECO:0000256" key="1">
    <source>
        <dbReference type="ARBA" id="ARBA00004418"/>
    </source>
</evidence>
<dbReference type="EMBL" id="JAUZEE010000001">
    <property type="protein sequence ID" value="MDP4299134.1"/>
    <property type="molecule type" value="Genomic_DNA"/>
</dbReference>
<gene>
    <name evidence="5" type="primary">flgA</name>
    <name evidence="5" type="ORF">Q8X39_00665</name>
</gene>
<dbReference type="InterPro" id="IPR017585">
    <property type="entry name" value="SAF_FlgA"/>
</dbReference>
<dbReference type="PANTHER" id="PTHR36307">
    <property type="entry name" value="FLAGELLA BASAL BODY P-RING FORMATION PROTEIN FLGA"/>
    <property type="match status" value="1"/>
</dbReference>
<keyword evidence="2" id="KW-0732">Signal</keyword>
<keyword evidence="5" id="KW-0969">Cilium</keyword>
<dbReference type="Pfam" id="PF17656">
    <property type="entry name" value="ChapFlgA_N"/>
    <property type="match status" value="1"/>
</dbReference>
<keyword evidence="6" id="KW-1185">Reference proteome</keyword>
<dbReference type="Gene3D" id="2.30.30.760">
    <property type="match status" value="1"/>
</dbReference>
<feature type="domain" description="SAF" evidence="4">
    <location>
        <begin position="150"/>
        <end position="212"/>
    </location>
</feature>
<dbReference type="NCBIfam" id="TIGR03170">
    <property type="entry name" value="flgA_cterm"/>
    <property type="match status" value="1"/>
</dbReference>
<dbReference type="PANTHER" id="PTHR36307:SF1">
    <property type="entry name" value="FLAGELLA BASAL BODY P-RING FORMATION PROTEIN FLGA"/>
    <property type="match status" value="1"/>
</dbReference>
<sequence length="274" mass="28700">MSSDRPVPSRPVSPVSPTSPVAAACACRSVLPLRVIGDYLGAMLATLAAALLLSVLGLPQPAHAQEAGAAIPFDQVLGLAREQAGAPAGARVEVVPGQLDPRLRLAPCDQIQPYLPPGAKPWGKTRVGLRCTRGPVAWNVYLPVTVKVWAPALVTASPVAADTPLSADQLQLAVVDIAEQPSPVYTRSDELVGRRLSRAQPAGTTLRADSLRARIWFAAGDTVQVDSVGSGFRISGEAEALSPGIEGQPVRLRSTSGKLLSAWPVGDRRAEIRL</sequence>